<evidence type="ECO:0000256" key="8">
    <source>
        <dbReference type="ARBA" id="ARBA00033173"/>
    </source>
</evidence>
<feature type="compositionally biased region" description="Low complexity" evidence="9">
    <location>
        <begin position="103"/>
        <end position="145"/>
    </location>
</feature>
<comment type="similarity">
    <text evidence="2">Belongs to the TBP family.</text>
</comment>
<evidence type="ECO:0000256" key="5">
    <source>
        <dbReference type="ARBA" id="ARBA00023163"/>
    </source>
</evidence>
<dbReference type="GO" id="GO:0000122">
    <property type="term" value="P:negative regulation of transcription by RNA polymerase II"/>
    <property type="evidence" value="ECO:0007669"/>
    <property type="project" value="EnsemblMetazoa"/>
</dbReference>
<keyword evidence="3" id="KW-0805">Transcription regulation</keyword>
<gene>
    <name evidence="10" type="primary">WBGene00101613</name>
</gene>
<dbReference type="GO" id="GO:0009792">
    <property type="term" value="P:embryo development ending in birth or egg hatching"/>
    <property type="evidence" value="ECO:0007669"/>
    <property type="project" value="EnsemblMetazoa"/>
</dbReference>
<dbReference type="FunFam" id="3.30.310.10:FF:000009">
    <property type="entry name" value="TatA box-binding protein-like protein 1"/>
    <property type="match status" value="1"/>
</dbReference>
<evidence type="ECO:0000256" key="1">
    <source>
        <dbReference type="ARBA" id="ARBA00004123"/>
    </source>
</evidence>
<dbReference type="EnsemblMetazoa" id="PPA12059.1">
    <property type="protein sequence ID" value="PPA12059.1"/>
    <property type="gene ID" value="WBGene00101613"/>
</dbReference>
<accession>A0A8R1UAC8</accession>
<dbReference type="Proteomes" id="UP000005239">
    <property type="component" value="Unassembled WGS sequence"/>
</dbReference>
<dbReference type="Gene3D" id="3.30.310.10">
    <property type="entry name" value="TATA-Binding Protein"/>
    <property type="match status" value="2"/>
</dbReference>
<reference evidence="10" key="2">
    <citation type="submission" date="2022-06" db="UniProtKB">
        <authorList>
            <consortium name="EnsemblMetazoa"/>
        </authorList>
    </citation>
    <scope>IDENTIFICATION</scope>
    <source>
        <strain evidence="10">PS312</strain>
    </source>
</reference>
<dbReference type="InterPro" id="IPR012295">
    <property type="entry name" value="TBP_dom_sf"/>
</dbReference>
<evidence type="ECO:0000256" key="9">
    <source>
        <dbReference type="SAM" id="MobiDB-lite"/>
    </source>
</evidence>
<organism evidence="10 11">
    <name type="scientific">Pristionchus pacificus</name>
    <name type="common">Parasitic nematode worm</name>
    <dbReference type="NCBI Taxonomy" id="54126"/>
    <lineage>
        <taxon>Eukaryota</taxon>
        <taxon>Metazoa</taxon>
        <taxon>Ecdysozoa</taxon>
        <taxon>Nematoda</taxon>
        <taxon>Chromadorea</taxon>
        <taxon>Rhabditida</taxon>
        <taxon>Rhabditina</taxon>
        <taxon>Diplogasteromorpha</taxon>
        <taxon>Diplogasteroidea</taxon>
        <taxon>Neodiplogasteridae</taxon>
        <taxon>Pristionchus</taxon>
    </lineage>
</organism>
<feature type="compositionally biased region" description="Basic and acidic residues" evidence="9">
    <location>
        <begin position="455"/>
        <end position="464"/>
    </location>
</feature>
<dbReference type="OMA" id="CYIKVYS"/>
<dbReference type="GO" id="GO:0140223">
    <property type="term" value="F:general transcription initiation factor activity"/>
    <property type="evidence" value="ECO:0000318"/>
    <property type="project" value="GO_Central"/>
</dbReference>
<keyword evidence="4" id="KW-0238">DNA-binding</keyword>
<dbReference type="SUPFAM" id="SSF55945">
    <property type="entry name" value="TATA-box binding protein-like"/>
    <property type="match status" value="2"/>
</dbReference>
<protein>
    <recommendedName>
        <fullName evidence="7">TATA box-binding protein-like 1</fullName>
    </recommendedName>
    <alternativeName>
        <fullName evidence="8">TBP-like factor</fullName>
    </alternativeName>
</protein>
<dbReference type="GO" id="GO:0000785">
    <property type="term" value="C:chromatin"/>
    <property type="evidence" value="ECO:0007669"/>
    <property type="project" value="EnsemblMetazoa"/>
</dbReference>
<evidence type="ECO:0000313" key="11">
    <source>
        <dbReference type="Proteomes" id="UP000005239"/>
    </source>
</evidence>
<dbReference type="InterPro" id="IPR015445">
    <property type="entry name" value="TBP-like"/>
</dbReference>
<feature type="region of interest" description="Disordered" evidence="9">
    <location>
        <begin position="454"/>
        <end position="477"/>
    </location>
</feature>
<dbReference type="GO" id="GO:0045944">
    <property type="term" value="P:positive regulation of transcription by RNA polymerase II"/>
    <property type="evidence" value="ECO:0007669"/>
    <property type="project" value="EnsemblMetazoa"/>
</dbReference>
<accession>A0A454XTP4</accession>
<dbReference type="Pfam" id="PF00352">
    <property type="entry name" value="TBP"/>
    <property type="match status" value="2"/>
</dbReference>
<dbReference type="OrthoDB" id="2127950at2759"/>
<keyword evidence="6" id="KW-0539">Nucleus</keyword>
<evidence type="ECO:0000256" key="3">
    <source>
        <dbReference type="ARBA" id="ARBA00023015"/>
    </source>
</evidence>
<evidence type="ECO:0000256" key="4">
    <source>
        <dbReference type="ARBA" id="ARBA00023125"/>
    </source>
</evidence>
<proteinExistence type="inferred from homology"/>
<feature type="region of interest" description="Disordered" evidence="9">
    <location>
        <begin position="1"/>
        <end position="150"/>
    </location>
</feature>
<evidence type="ECO:0000313" key="10">
    <source>
        <dbReference type="EnsemblMetazoa" id="PPA12059.1"/>
    </source>
</evidence>
<dbReference type="InterPro" id="IPR000814">
    <property type="entry name" value="TBP"/>
</dbReference>
<reference evidence="11" key="1">
    <citation type="journal article" date="2008" name="Nat. Genet.">
        <title>The Pristionchus pacificus genome provides a unique perspective on nematode lifestyle and parasitism.</title>
        <authorList>
            <person name="Dieterich C."/>
            <person name="Clifton S.W."/>
            <person name="Schuster L.N."/>
            <person name="Chinwalla A."/>
            <person name="Delehaunty K."/>
            <person name="Dinkelacker I."/>
            <person name="Fulton L."/>
            <person name="Fulton R."/>
            <person name="Godfrey J."/>
            <person name="Minx P."/>
            <person name="Mitreva M."/>
            <person name="Roeseler W."/>
            <person name="Tian H."/>
            <person name="Witte H."/>
            <person name="Yang S.P."/>
            <person name="Wilson R.K."/>
            <person name="Sommer R.J."/>
        </authorList>
    </citation>
    <scope>NUCLEOTIDE SEQUENCE [LARGE SCALE GENOMIC DNA]</scope>
    <source>
        <strain evidence="11">PS312</strain>
    </source>
</reference>
<dbReference type="GO" id="GO:0006352">
    <property type="term" value="P:DNA-templated transcription initiation"/>
    <property type="evidence" value="ECO:0000318"/>
    <property type="project" value="GO_Central"/>
</dbReference>
<evidence type="ECO:0000256" key="2">
    <source>
        <dbReference type="ARBA" id="ARBA00005560"/>
    </source>
</evidence>
<feature type="compositionally biased region" description="Polar residues" evidence="9">
    <location>
        <begin position="14"/>
        <end position="28"/>
    </location>
</feature>
<name>A0A454XTP4_PRIPA</name>
<feature type="compositionally biased region" description="Low complexity" evidence="9">
    <location>
        <begin position="53"/>
        <end position="93"/>
    </location>
</feature>
<dbReference type="GO" id="GO:0005634">
    <property type="term" value="C:nucleus"/>
    <property type="evidence" value="ECO:0007669"/>
    <property type="project" value="UniProtKB-SubCell"/>
</dbReference>
<comment type="subcellular location">
    <subcellularLocation>
        <location evidence="1">Nucleus</location>
    </subcellularLocation>
</comment>
<dbReference type="GO" id="GO:0003677">
    <property type="term" value="F:DNA binding"/>
    <property type="evidence" value="ECO:0007669"/>
    <property type="project" value="UniProtKB-KW"/>
</dbReference>
<dbReference type="AlphaFoldDB" id="A0A454XTP4"/>
<dbReference type="PANTHER" id="PTHR10126">
    <property type="entry name" value="TATA-BOX BINDING PROTEIN"/>
    <property type="match status" value="1"/>
</dbReference>
<keyword evidence="5" id="KW-0804">Transcription</keyword>
<sequence length="514" mass="56966">MSYVYGAYNPKAPNGTSGPSQEAATSATGRKFAVMPKMGLGGLGYSKPPPKPAAASQAPIVPAASSPTPTAAAPSASSPAIPVPTTVSTSNTVIKRETPTPPEQQQQQNHQPLQQSRSHPQLQQQQHSVQPSRSHPLLQHTQPQMQHHHQYNPQMVKQEQPVYANQQNYDPPRPAPAVVRPVMRQGPSLGYGGAPVRLAPRSLGLGYGAVNSNNANLSLNVPLREPTPEPVPVVLEPVAVKQEYKIEDDYAVYGTVNDIDIQIRNVVCNYSLPLHIDLRRLAQNSNNVTFDRGRGVLLKQKRNPMCYVKIYSSGKVYIVGCRSEAECMTAARRIARNVQRAMNKLHEQVRIRNYRVCNVLATCKMPFGVKIEEVATAHPSESQYEPELSVGLVWRNKEPKATLRIHTTGSVTVTGAQSEADVFTVIERLYPILLKYKCPPRAKGELTLAQKRKREQAAMRRENSRYSSTYDGPRVKMGRMDSSAVVNGRVVFSDEEDEDDIYNDDFYKDEEDDL</sequence>
<keyword evidence="11" id="KW-1185">Reference proteome</keyword>
<dbReference type="CDD" id="cd04517">
    <property type="entry name" value="TLF"/>
    <property type="match status" value="1"/>
</dbReference>
<evidence type="ECO:0000256" key="6">
    <source>
        <dbReference type="ARBA" id="ARBA00023242"/>
    </source>
</evidence>
<dbReference type="PRINTS" id="PR00686">
    <property type="entry name" value="TIFACTORIID"/>
</dbReference>
<evidence type="ECO:0000256" key="7">
    <source>
        <dbReference type="ARBA" id="ARBA00023474"/>
    </source>
</evidence>